<dbReference type="PROSITE" id="PS00165">
    <property type="entry name" value="DEHYDRATASE_SER_THR"/>
    <property type="match status" value="1"/>
</dbReference>
<evidence type="ECO:0000256" key="3">
    <source>
        <dbReference type="ARBA" id="ARBA00001936"/>
    </source>
</evidence>
<evidence type="ECO:0000256" key="4">
    <source>
        <dbReference type="ARBA" id="ARBA00001946"/>
    </source>
</evidence>
<dbReference type="PANTHER" id="PTHR43050:SF1">
    <property type="entry name" value="SERINE RACEMASE"/>
    <property type="match status" value="1"/>
</dbReference>
<keyword evidence="5" id="KW-0460">Magnesium</keyword>
<dbReference type="Pfam" id="PF03979">
    <property type="entry name" value="Sigma70_r1_1"/>
    <property type="match status" value="1"/>
</dbReference>
<dbReference type="RefSeq" id="WP_379960400.1">
    <property type="nucleotide sequence ID" value="NZ_JAUYVI010000007.1"/>
</dbReference>
<organism evidence="9 10">
    <name type="scientific">Dongia sedimenti</name>
    <dbReference type="NCBI Taxonomy" id="3064282"/>
    <lineage>
        <taxon>Bacteria</taxon>
        <taxon>Pseudomonadati</taxon>
        <taxon>Pseudomonadota</taxon>
        <taxon>Alphaproteobacteria</taxon>
        <taxon>Rhodospirillales</taxon>
        <taxon>Dongiaceae</taxon>
        <taxon>Dongia</taxon>
    </lineage>
</organism>
<dbReference type="Proteomes" id="UP001230156">
    <property type="component" value="Unassembled WGS sequence"/>
</dbReference>
<dbReference type="PANTHER" id="PTHR43050">
    <property type="entry name" value="SERINE / THREONINE RACEMASE FAMILY MEMBER"/>
    <property type="match status" value="1"/>
</dbReference>
<dbReference type="CDD" id="cd01562">
    <property type="entry name" value="Thr-dehyd"/>
    <property type="match status" value="1"/>
</dbReference>
<comment type="cofactor">
    <cofactor evidence="3">
        <name>Mn(2+)</name>
        <dbReference type="ChEBI" id="CHEBI:29035"/>
    </cofactor>
</comment>
<evidence type="ECO:0000256" key="2">
    <source>
        <dbReference type="ARBA" id="ARBA00001933"/>
    </source>
</evidence>
<dbReference type="InterPro" id="IPR000634">
    <property type="entry name" value="Ser/Thr_deHydtase_PyrdxlP-BS"/>
</dbReference>
<dbReference type="InterPro" id="IPR007127">
    <property type="entry name" value="RNA_pol_sigma_70_r1_1"/>
</dbReference>
<comment type="cofactor">
    <cofactor evidence="2">
        <name>pyridoxal 5'-phosphate</name>
        <dbReference type="ChEBI" id="CHEBI:597326"/>
    </cofactor>
</comment>
<dbReference type="InterPro" id="IPR001926">
    <property type="entry name" value="TrpB-like_PALP"/>
</dbReference>
<protein>
    <submittedName>
        <fullName evidence="9">Pyridoxal-phosphate dependent enzyme</fullName>
    </submittedName>
</protein>
<dbReference type="InterPro" id="IPR042189">
    <property type="entry name" value="RNA_pol_sigma_70_r1_1_sf"/>
</dbReference>
<dbReference type="Gene3D" id="1.10.220.120">
    <property type="entry name" value="Sigma-70 factor, region 1.1"/>
    <property type="match status" value="1"/>
</dbReference>
<gene>
    <name evidence="9" type="ORF">Q8A70_23810</name>
</gene>
<keyword evidence="10" id="KW-1185">Reference proteome</keyword>
<reference evidence="10" key="1">
    <citation type="submission" date="2023-08" db="EMBL/GenBank/DDBJ databases">
        <title>Rhodospirillaceae gen. nov., a novel taxon isolated from the Yangtze River Yuezi River estuary sludge.</title>
        <authorList>
            <person name="Ruan L."/>
        </authorList>
    </citation>
    <scope>NUCLEOTIDE SEQUENCE [LARGE SCALE GENOMIC DNA]</scope>
    <source>
        <strain evidence="10">R-7</strain>
    </source>
</reference>
<evidence type="ECO:0000256" key="1">
    <source>
        <dbReference type="ARBA" id="ARBA00001913"/>
    </source>
</evidence>
<accession>A0ABU0YSP9</accession>
<evidence type="ECO:0000256" key="6">
    <source>
        <dbReference type="ARBA" id="ARBA00022898"/>
    </source>
</evidence>
<keyword evidence="6" id="KW-0663">Pyridoxal phosphate</keyword>
<dbReference type="EMBL" id="JAUYVI010000007">
    <property type="protein sequence ID" value="MDQ7250735.1"/>
    <property type="molecule type" value="Genomic_DNA"/>
</dbReference>
<evidence type="ECO:0000313" key="10">
    <source>
        <dbReference type="Proteomes" id="UP001230156"/>
    </source>
</evidence>
<comment type="cofactor">
    <cofactor evidence="4">
        <name>Mg(2+)</name>
        <dbReference type="ChEBI" id="CHEBI:18420"/>
    </cofactor>
</comment>
<evidence type="ECO:0000256" key="5">
    <source>
        <dbReference type="ARBA" id="ARBA00022842"/>
    </source>
</evidence>
<comment type="caution">
    <text evidence="9">The sequence shown here is derived from an EMBL/GenBank/DDBJ whole genome shotgun (WGS) entry which is preliminary data.</text>
</comment>
<evidence type="ECO:0000259" key="8">
    <source>
        <dbReference type="Pfam" id="PF03979"/>
    </source>
</evidence>
<sequence>MDQTETAAFKRMLSKGKARSYVTVDELNASLPQGLANHEIEDIHSMLSDMGINVVESEEADEGERGALAMGFSDVEAAAKRIAGKAVKTPLLTFPLLEKTLGFRLLVKAETLQLTGSFKFRGACNKLMLVREQNPSAKAVVAFSSGNHAQGVAAAAAMLGFKATIVMPDDAPRIKIENTKALGAEVVLYKRHTESREQICADIAAKTGAVMVPPYDDPAIMAGQGTAGLELCEQAEALGEKADVVIAPASGGGLVAGVATAVKHRWPSAEVYAAEPATCNDIQRSLAAGKRIGNAPGSLSICDALMSPLPGELTFPVHQALLAGGLSASDADILKAMKFALTRLKLVIEPGGAASLACALLARDRFRGRTVAVVASGGNADPEMLKRALDSEDFAFA</sequence>
<feature type="domain" description="Tryptophan synthase beta chain-like PALP" evidence="7">
    <location>
        <begin position="88"/>
        <end position="377"/>
    </location>
</feature>
<evidence type="ECO:0000259" key="7">
    <source>
        <dbReference type="Pfam" id="PF00291"/>
    </source>
</evidence>
<comment type="cofactor">
    <cofactor evidence="1">
        <name>Ca(2+)</name>
        <dbReference type="ChEBI" id="CHEBI:29108"/>
    </cofactor>
</comment>
<dbReference type="InterPro" id="IPR036052">
    <property type="entry name" value="TrpB-like_PALP_sf"/>
</dbReference>
<proteinExistence type="predicted"/>
<dbReference type="Gene3D" id="3.40.50.1100">
    <property type="match status" value="2"/>
</dbReference>
<dbReference type="Pfam" id="PF00291">
    <property type="entry name" value="PALP"/>
    <property type="match status" value="1"/>
</dbReference>
<dbReference type="SUPFAM" id="SSF53686">
    <property type="entry name" value="Tryptophan synthase beta subunit-like PLP-dependent enzymes"/>
    <property type="match status" value="1"/>
</dbReference>
<feature type="domain" description="RNA polymerase sigma factor 70 region 1.1" evidence="8">
    <location>
        <begin position="5"/>
        <end position="62"/>
    </location>
</feature>
<evidence type="ECO:0000313" key="9">
    <source>
        <dbReference type="EMBL" id="MDQ7250735.1"/>
    </source>
</evidence>
<name>A0ABU0YSP9_9PROT</name>